<evidence type="ECO:0000313" key="2">
    <source>
        <dbReference type="Proteomes" id="UP000019763"/>
    </source>
</evidence>
<reference evidence="1" key="1">
    <citation type="submission" date="2013-12" db="EMBL/GenBank/DDBJ databases">
        <authorList>
            <person name="Omoto C.K."/>
            <person name="Sibley D."/>
            <person name="Venepally P."/>
            <person name="Hadjithomas M."/>
            <person name="Karamycheva S."/>
            <person name="Brunk B."/>
            <person name="Roos D."/>
            <person name="Caler E."/>
            <person name="Lorenzi H."/>
        </authorList>
    </citation>
    <scope>NUCLEOTIDE SEQUENCE</scope>
</reference>
<sequence length="121" mass="13325">MGVDGLSWKKGFVDCLVTDPPYGIRAMAHSDAQTGGLNSVEGLDRLGLTLKNVYAALFRIAGYLLRTKGLLVFLIPSTDEFKVDARSIEIMCGDTFRLDKPIAYQELTGGYGRYCVTVRKI</sequence>
<dbReference type="SUPFAM" id="SSF53335">
    <property type="entry name" value="S-adenosyl-L-methionine-dependent methyltransferases"/>
    <property type="match status" value="1"/>
</dbReference>
<protein>
    <submittedName>
        <fullName evidence="1">Uncharacterized protein</fullName>
    </submittedName>
</protein>
<evidence type="ECO:0000313" key="1">
    <source>
        <dbReference type="EMBL" id="EZG65678.1"/>
    </source>
</evidence>
<dbReference type="GeneID" id="22912981"/>
<keyword evidence="2" id="KW-1185">Reference proteome</keyword>
<dbReference type="RefSeq" id="XP_011134059.1">
    <property type="nucleotide sequence ID" value="XM_011135757.1"/>
</dbReference>
<gene>
    <name evidence="1" type="ORF">GNI_082290</name>
</gene>
<organism evidence="1 2">
    <name type="scientific">Gregarina niphandrodes</name>
    <name type="common">Septate eugregarine</name>
    <dbReference type="NCBI Taxonomy" id="110365"/>
    <lineage>
        <taxon>Eukaryota</taxon>
        <taxon>Sar</taxon>
        <taxon>Alveolata</taxon>
        <taxon>Apicomplexa</taxon>
        <taxon>Conoidasida</taxon>
        <taxon>Gregarinasina</taxon>
        <taxon>Eugregarinorida</taxon>
        <taxon>Gregarinidae</taxon>
        <taxon>Gregarina</taxon>
    </lineage>
</organism>
<dbReference type="InterPro" id="IPR029063">
    <property type="entry name" value="SAM-dependent_MTases_sf"/>
</dbReference>
<comment type="caution">
    <text evidence="1">The sequence shown here is derived from an EMBL/GenBank/DDBJ whole genome shotgun (WGS) entry which is preliminary data.</text>
</comment>
<proteinExistence type="predicted"/>
<dbReference type="VEuPathDB" id="CryptoDB:GNI_082290"/>
<dbReference type="OrthoDB" id="296065at2759"/>
<dbReference type="Proteomes" id="UP000019763">
    <property type="component" value="Unassembled WGS sequence"/>
</dbReference>
<dbReference type="Gene3D" id="3.40.50.150">
    <property type="entry name" value="Vaccinia Virus protein VP39"/>
    <property type="match status" value="1"/>
</dbReference>
<dbReference type="EMBL" id="AFNH02000616">
    <property type="protein sequence ID" value="EZG65678.1"/>
    <property type="molecule type" value="Genomic_DNA"/>
</dbReference>
<name>A0A023B675_GRENI</name>
<accession>A0A023B675</accession>
<dbReference type="AlphaFoldDB" id="A0A023B675"/>